<accession>A0A5J4P198</accession>
<gene>
    <name evidence="1" type="ORF">DEA37_0007638</name>
</gene>
<protein>
    <submittedName>
        <fullName evidence="1">Uncharacterized protein</fullName>
    </submittedName>
</protein>
<dbReference type="Proteomes" id="UP000324629">
    <property type="component" value="Unassembled WGS sequence"/>
</dbReference>
<evidence type="ECO:0000313" key="2">
    <source>
        <dbReference type="Proteomes" id="UP000324629"/>
    </source>
</evidence>
<organism evidence="1 2">
    <name type="scientific">Paragonimus westermani</name>
    <dbReference type="NCBI Taxonomy" id="34504"/>
    <lineage>
        <taxon>Eukaryota</taxon>
        <taxon>Metazoa</taxon>
        <taxon>Spiralia</taxon>
        <taxon>Lophotrochozoa</taxon>
        <taxon>Platyhelminthes</taxon>
        <taxon>Trematoda</taxon>
        <taxon>Digenea</taxon>
        <taxon>Plagiorchiida</taxon>
        <taxon>Troglotremata</taxon>
        <taxon>Troglotrematidae</taxon>
        <taxon>Paragonimus</taxon>
    </lineage>
</organism>
<sequence length="69" mass="7707">MIQRHQQVFLEQQQTNTKMFESLTAQLTALTTSCTAATSEPKLKETLAISIHDFNYAPDNGISVTKTFS</sequence>
<dbReference type="PROSITE" id="PS51257">
    <property type="entry name" value="PROKAR_LIPOPROTEIN"/>
    <property type="match status" value="1"/>
</dbReference>
<proteinExistence type="predicted"/>
<reference evidence="1 2" key="1">
    <citation type="journal article" date="2019" name="Gigascience">
        <title>Whole-genome sequence of the oriental lung fluke Paragonimus westermani.</title>
        <authorList>
            <person name="Oey H."/>
            <person name="Zakrzewski M."/>
            <person name="Narain K."/>
            <person name="Devi K.R."/>
            <person name="Agatsuma T."/>
            <person name="Nawaratna S."/>
            <person name="Gobert G.N."/>
            <person name="Jones M.K."/>
            <person name="Ragan M.A."/>
            <person name="McManus D.P."/>
            <person name="Krause L."/>
        </authorList>
    </citation>
    <scope>NUCLEOTIDE SEQUENCE [LARGE SCALE GENOMIC DNA]</scope>
    <source>
        <strain evidence="1 2">IND2009</strain>
    </source>
</reference>
<dbReference type="AlphaFoldDB" id="A0A5J4P198"/>
<dbReference type="EMBL" id="QNGE01000172">
    <property type="protein sequence ID" value="KAA3681577.1"/>
    <property type="molecule type" value="Genomic_DNA"/>
</dbReference>
<comment type="caution">
    <text evidence="1">The sequence shown here is derived from an EMBL/GenBank/DDBJ whole genome shotgun (WGS) entry which is preliminary data.</text>
</comment>
<name>A0A5J4P198_9TREM</name>
<keyword evidence="2" id="KW-1185">Reference proteome</keyword>
<evidence type="ECO:0000313" key="1">
    <source>
        <dbReference type="EMBL" id="KAA3681577.1"/>
    </source>
</evidence>